<evidence type="ECO:0000313" key="2">
    <source>
        <dbReference type="Proteomes" id="UP000304953"/>
    </source>
</evidence>
<sequence length="142" mass="16573">MDEKKLMEKFDKLNRKMLRHFAGYFSDSPLTCVQGLVLHYIIVEAERRDVFPKDLEEFLGIKGSSVTSLINNLEQGGYLRRESLESDGRYKRLVLTEKTRGMQEDVLRRVDDYISSMFSGIAEENLKIFEDVILRMSQNADR</sequence>
<gene>
    <name evidence="1" type="ORF">E5329_01900</name>
</gene>
<proteinExistence type="predicted"/>
<evidence type="ECO:0000313" key="1">
    <source>
        <dbReference type="EMBL" id="TGY97903.1"/>
    </source>
</evidence>
<protein>
    <submittedName>
        <fullName evidence="1">MarR family transcriptional regulator</fullName>
    </submittedName>
</protein>
<dbReference type="EMBL" id="SRYA01000003">
    <property type="protein sequence ID" value="TGY97903.1"/>
    <property type="molecule type" value="Genomic_DNA"/>
</dbReference>
<keyword evidence="2" id="KW-1185">Reference proteome</keyword>
<name>A0AC61S1I1_9FIRM</name>
<accession>A0AC61S1I1</accession>
<comment type="caution">
    <text evidence="1">The sequence shown here is derived from an EMBL/GenBank/DDBJ whole genome shotgun (WGS) entry which is preliminary data.</text>
</comment>
<reference evidence="1" key="1">
    <citation type="submission" date="2019-04" db="EMBL/GenBank/DDBJ databases">
        <title>Microbes associate with the intestines of laboratory mice.</title>
        <authorList>
            <person name="Navarre W."/>
            <person name="Wong E."/>
            <person name="Huang K."/>
            <person name="Tropini C."/>
            <person name="Ng K."/>
            <person name="Yu B."/>
        </authorList>
    </citation>
    <scope>NUCLEOTIDE SEQUENCE</scope>
    <source>
        <strain evidence="1">NM01_1-7b</strain>
    </source>
</reference>
<dbReference type="Proteomes" id="UP000304953">
    <property type="component" value="Unassembled WGS sequence"/>
</dbReference>
<organism evidence="1 2">
    <name type="scientific">Petralouisia muris</name>
    <dbReference type="NCBI Taxonomy" id="3032872"/>
    <lineage>
        <taxon>Bacteria</taxon>
        <taxon>Bacillati</taxon>
        <taxon>Bacillota</taxon>
        <taxon>Clostridia</taxon>
        <taxon>Lachnospirales</taxon>
        <taxon>Lachnospiraceae</taxon>
        <taxon>Petralouisia</taxon>
    </lineage>
</organism>